<evidence type="ECO:0000256" key="1">
    <source>
        <dbReference type="ARBA" id="ARBA00023015"/>
    </source>
</evidence>
<dbReference type="InterPro" id="IPR012702">
    <property type="entry name" value="CP_lyase_PhnF"/>
</dbReference>
<feature type="domain" description="HTH gntR-type" evidence="4">
    <location>
        <begin position="7"/>
        <end position="75"/>
    </location>
</feature>
<proteinExistence type="predicted"/>
<dbReference type="EMBL" id="JAGGJU010000008">
    <property type="protein sequence ID" value="MBP1851705.1"/>
    <property type="molecule type" value="Genomic_DNA"/>
</dbReference>
<dbReference type="Gene3D" id="3.40.1410.10">
    <property type="entry name" value="Chorismate lyase-like"/>
    <property type="match status" value="1"/>
</dbReference>
<dbReference type="InterPro" id="IPR036390">
    <property type="entry name" value="WH_DNA-bd_sf"/>
</dbReference>
<dbReference type="SMART" id="SM00866">
    <property type="entry name" value="UTRA"/>
    <property type="match status" value="1"/>
</dbReference>
<dbReference type="SMART" id="SM00345">
    <property type="entry name" value="HTH_GNTR"/>
    <property type="match status" value="1"/>
</dbReference>
<dbReference type="InterPro" id="IPR050679">
    <property type="entry name" value="Bact_HTH_transcr_reg"/>
</dbReference>
<evidence type="ECO:0000256" key="2">
    <source>
        <dbReference type="ARBA" id="ARBA00023125"/>
    </source>
</evidence>
<evidence type="ECO:0000256" key="3">
    <source>
        <dbReference type="ARBA" id="ARBA00023163"/>
    </source>
</evidence>
<dbReference type="InterPro" id="IPR028978">
    <property type="entry name" value="Chorismate_lyase_/UTRA_dom_sf"/>
</dbReference>
<dbReference type="Gene3D" id="1.10.10.10">
    <property type="entry name" value="Winged helix-like DNA-binding domain superfamily/Winged helix DNA-binding domain"/>
    <property type="match status" value="1"/>
</dbReference>
<evidence type="ECO:0000313" key="6">
    <source>
        <dbReference type="Proteomes" id="UP000759443"/>
    </source>
</evidence>
<sequence length="240" mass="25768">MQRQNGVALWRQIADRIRTAIADGTYDQTGRLPAEARLASEFSVNRHTVRAALASLAQEGVVRAIQGRGTLIERRDRISFPISSRTRFTEGVAGQASNLEGLLLDAQEEAASPEVARALQVGEGSAVLRLETVRKADGRPLSAATGWFPLPRFAGLVDAYRRTGSITRAFALCGLADYLRARTEISATHAEDRDLQALGLTPGAIVLVSTAVNVDLDGTVVQYAVSRFPADRVQLTVTGG</sequence>
<comment type="caution">
    <text evidence="5">The sequence shown here is derived from an EMBL/GenBank/DDBJ whole genome shotgun (WGS) entry which is preliminary data.</text>
</comment>
<evidence type="ECO:0000259" key="4">
    <source>
        <dbReference type="PROSITE" id="PS50949"/>
    </source>
</evidence>
<dbReference type="CDD" id="cd07377">
    <property type="entry name" value="WHTH_GntR"/>
    <property type="match status" value="1"/>
</dbReference>
<name>A0ABS4E1A2_9HYPH</name>
<organism evidence="5 6">
    <name type="scientific">Rhizobium halophytocola</name>
    <dbReference type="NCBI Taxonomy" id="735519"/>
    <lineage>
        <taxon>Bacteria</taxon>
        <taxon>Pseudomonadati</taxon>
        <taxon>Pseudomonadota</taxon>
        <taxon>Alphaproteobacteria</taxon>
        <taxon>Hyphomicrobiales</taxon>
        <taxon>Rhizobiaceae</taxon>
        <taxon>Rhizobium/Agrobacterium group</taxon>
        <taxon>Rhizobium</taxon>
    </lineage>
</organism>
<keyword evidence="1" id="KW-0805">Transcription regulation</keyword>
<keyword evidence="2" id="KW-0238">DNA-binding</keyword>
<reference evidence="5 6" key="1">
    <citation type="submission" date="2021-03" db="EMBL/GenBank/DDBJ databases">
        <title>Genomic Encyclopedia of Type Strains, Phase IV (KMG-IV): sequencing the most valuable type-strain genomes for metagenomic binning, comparative biology and taxonomic classification.</title>
        <authorList>
            <person name="Goeker M."/>
        </authorList>
    </citation>
    <scope>NUCLEOTIDE SEQUENCE [LARGE SCALE GENOMIC DNA]</scope>
    <source>
        <strain evidence="5 6">DSM 21600</strain>
    </source>
</reference>
<keyword evidence="6" id="KW-1185">Reference proteome</keyword>
<dbReference type="InterPro" id="IPR011663">
    <property type="entry name" value="UTRA"/>
</dbReference>
<dbReference type="InterPro" id="IPR036388">
    <property type="entry name" value="WH-like_DNA-bd_sf"/>
</dbReference>
<accession>A0ABS4E1A2</accession>
<dbReference type="PANTHER" id="PTHR44846">
    <property type="entry name" value="MANNOSYL-D-GLYCERATE TRANSPORT/METABOLISM SYSTEM REPRESSOR MNGR-RELATED"/>
    <property type="match status" value="1"/>
</dbReference>
<gene>
    <name evidence="5" type="ORF">J2Z17_003153</name>
</gene>
<dbReference type="PANTHER" id="PTHR44846:SF1">
    <property type="entry name" value="MANNOSYL-D-GLYCERATE TRANSPORT_METABOLISM SYSTEM REPRESSOR MNGR-RELATED"/>
    <property type="match status" value="1"/>
</dbReference>
<dbReference type="SUPFAM" id="SSF46785">
    <property type="entry name" value="Winged helix' DNA-binding domain"/>
    <property type="match status" value="1"/>
</dbReference>
<protein>
    <submittedName>
        <fullName evidence="5">GntR family phosphonate transport system transcriptional regulator</fullName>
    </submittedName>
</protein>
<dbReference type="PRINTS" id="PR00035">
    <property type="entry name" value="HTHGNTR"/>
</dbReference>
<dbReference type="InterPro" id="IPR000524">
    <property type="entry name" value="Tscrpt_reg_HTH_GntR"/>
</dbReference>
<dbReference type="Proteomes" id="UP000759443">
    <property type="component" value="Unassembled WGS sequence"/>
</dbReference>
<evidence type="ECO:0000313" key="5">
    <source>
        <dbReference type="EMBL" id="MBP1851705.1"/>
    </source>
</evidence>
<dbReference type="PROSITE" id="PS50949">
    <property type="entry name" value="HTH_GNTR"/>
    <property type="match status" value="1"/>
</dbReference>
<dbReference type="NCBIfam" id="TIGR02325">
    <property type="entry name" value="C_P_lyase_phnF"/>
    <property type="match status" value="1"/>
</dbReference>
<keyword evidence="3" id="KW-0804">Transcription</keyword>
<dbReference type="SUPFAM" id="SSF64288">
    <property type="entry name" value="Chorismate lyase-like"/>
    <property type="match status" value="1"/>
</dbReference>
<dbReference type="Pfam" id="PF00392">
    <property type="entry name" value="GntR"/>
    <property type="match status" value="1"/>
</dbReference>
<dbReference type="Pfam" id="PF07702">
    <property type="entry name" value="UTRA"/>
    <property type="match status" value="1"/>
</dbReference>